<accession>A0ABY0UF83</accession>
<sequence>MGYKAFYSFQTDINSKLNLGFIKNAIRNIKEFDIEPLIDGFGEVVGKS</sequence>
<evidence type="ECO:0000313" key="2">
    <source>
        <dbReference type="Proteomes" id="UP000199574"/>
    </source>
</evidence>
<protein>
    <submittedName>
        <fullName evidence="1">Uncharacterized protein</fullName>
    </submittedName>
</protein>
<organism evidence="1 2">
    <name type="scientific">Maribacter dokdonensis</name>
    <dbReference type="NCBI Taxonomy" id="320912"/>
    <lineage>
        <taxon>Bacteria</taxon>
        <taxon>Pseudomonadati</taxon>
        <taxon>Bacteroidota</taxon>
        <taxon>Flavobacteriia</taxon>
        <taxon>Flavobacteriales</taxon>
        <taxon>Flavobacteriaceae</taxon>
        <taxon>Maribacter</taxon>
    </lineage>
</organism>
<gene>
    <name evidence="1" type="ORF">SAMN05192545_1654</name>
</gene>
<evidence type="ECO:0000313" key="1">
    <source>
        <dbReference type="EMBL" id="SDS58101.1"/>
    </source>
</evidence>
<reference evidence="1 2" key="1">
    <citation type="submission" date="2016-10" db="EMBL/GenBank/DDBJ databases">
        <authorList>
            <person name="Varghese N."/>
            <person name="Submissions S."/>
        </authorList>
    </citation>
    <scope>NUCLEOTIDE SEQUENCE [LARGE SCALE GENOMIC DNA]</scope>
    <source>
        <strain evidence="1 2">MAR_2009_60</strain>
    </source>
</reference>
<dbReference type="Proteomes" id="UP000199574">
    <property type="component" value="Chromosome I"/>
</dbReference>
<proteinExistence type="predicted"/>
<keyword evidence="2" id="KW-1185">Reference proteome</keyword>
<name>A0ABY0UF83_9FLAO</name>
<dbReference type="EMBL" id="LT629754">
    <property type="protein sequence ID" value="SDS58101.1"/>
    <property type="molecule type" value="Genomic_DNA"/>
</dbReference>